<gene>
    <name evidence="2" type="ORF">QWZ16_22775</name>
</gene>
<proteinExistence type="predicted"/>
<sequence>MNRFKILQELGAGDFQHLNVSLESHLRGTETILKKWGSDEVLQVAGLFHAAFGTSGFDASMVSLHQRQDIANVIGQQEEALVYR</sequence>
<evidence type="ECO:0000313" key="3">
    <source>
        <dbReference type="Proteomes" id="UP001238540"/>
    </source>
</evidence>
<organism evidence="2 3">
    <name type="scientific">Vibrio ostreicida</name>
    <dbReference type="NCBI Taxonomy" id="526588"/>
    <lineage>
        <taxon>Bacteria</taxon>
        <taxon>Pseudomonadati</taxon>
        <taxon>Pseudomonadota</taxon>
        <taxon>Gammaproteobacteria</taxon>
        <taxon>Vibrionales</taxon>
        <taxon>Vibrionaceae</taxon>
        <taxon>Vibrio</taxon>
    </lineage>
</organism>
<evidence type="ECO:0000313" key="2">
    <source>
        <dbReference type="EMBL" id="MDN3612427.1"/>
    </source>
</evidence>
<dbReference type="EMBL" id="JAUFQC010000027">
    <property type="protein sequence ID" value="MDN3612427.1"/>
    <property type="molecule type" value="Genomic_DNA"/>
</dbReference>
<keyword evidence="3" id="KW-1185">Reference proteome</keyword>
<feature type="domain" description="DUF6817" evidence="1">
    <location>
        <begin position="6"/>
        <end position="84"/>
    </location>
</feature>
<name>A0ABT8C261_9VIBR</name>
<reference evidence="3" key="1">
    <citation type="journal article" date="2019" name="Int. J. Syst. Evol. Microbiol.">
        <title>The Global Catalogue of Microorganisms (GCM) 10K type strain sequencing project: providing services to taxonomists for standard genome sequencing and annotation.</title>
        <authorList>
            <consortium name="The Broad Institute Genomics Platform"/>
            <consortium name="The Broad Institute Genome Sequencing Center for Infectious Disease"/>
            <person name="Wu L."/>
            <person name="Ma J."/>
        </authorList>
    </citation>
    <scope>NUCLEOTIDE SEQUENCE [LARGE SCALE GENOMIC DNA]</scope>
    <source>
        <strain evidence="3">CECT 7398</strain>
    </source>
</reference>
<comment type="caution">
    <text evidence="2">The sequence shown here is derived from an EMBL/GenBank/DDBJ whole genome shotgun (WGS) entry which is preliminary data.</text>
</comment>
<protein>
    <recommendedName>
        <fullName evidence="1">DUF6817 domain-containing protein</fullName>
    </recommendedName>
</protein>
<dbReference type="Pfam" id="PF20680">
    <property type="entry name" value="DUF6817"/>
    <property type="match status" value="1"/>
</dbReference>
<evidence type="ECO:0000259" key="1">
    <source>
        <dbReference type="Pfam" id="PF20680"/>
    </source>
</evidence>
<accession>A0ABT8C261</accession>
<dbReference type="InterPro" id="IPR049202">
    <property type="entry name" value="DUF6817"/>
</dbReference>
<dbReference type="Proteomes" id="UP001238540">
    <property type="component" value="Unassembled WGS sequence"/>
</dbReference>